<sequence>MAVDIDMRHQPHFGNGQVTSGAVGKRSRYGKDAFLLVGNHAGNRPRAPSQQRVNGVVQAHIGDAYRAAALPDGGQNDAKRWAVAFGGRNRMVVLGNNLRLVGHVGCWIKIRGGVFQSDIIVAVGAFNFPGAVDLWDRAAPPDVYPDGLLAVGIHPVHTAEYIFQIVLAVDFQGPIDNV</sequence>
<proteinExistence type="predicted"/>
<reference evidence="1 2" key="1">
    <citation type="submission" date="2021-03" db="EMBL/GenBank/DDBJ databases">
        <title>Aliifodinibius sp. nov., a new bacterium isolated from saline soil.</title>
        <authorList>
            <person name="Galisteo C."/>
            <person name="De La Haba R."/>
            <person name="Sanchez-Porro C."/>
            <person name="Ventosa A."/>
        </authorList>
    </citation>
    <scope>NUCLEOTIDE SEQUENCE [LARGE SCALE GENOMIC DNA]</scope>
    <source>
        <strain evidence="1 2">1BSP15-2V2</strain>
    </source>
</reference>
<name>A0ABT3PT58_9BACT</name>
<comment type="caution">
    <text evidence="1">The sequence shown here is derived from an EMBL/GenBank/DDBJ whole genome shotgun (WGS) entry which is preliminary data.</text>
</comment>
<protein>
    <submittedName>
        <fullName evidence="1">Uncharacterized protein</fullName>
    </submittedName>
</protein>
<evidence type="ECO:0000313" key="2">
    <source>
        <dbReference type="Proteomes" id="UP001207918"/>
    </source>
</evidence>
<dbReference type="RefSeq" id="WP_265767919.1">
    <property type="nucleotide sequence ID" value="NZ_JAGGJA010000021.1"/>
</dbReference>
<accession>A0ABT3PT58</accession>
<dbReference type="Proteomes" id="UP001207918">
    <property type="component" value="Unassembled WGS sequence"/>
</dbReference>
<keyword evidence="2" id="KW-1185">Reference proteome</keyword>
<dbReference type="EMBL" id="JAGGJA010000021">
    <property type="protein sequence ID" value="MCW9709054.1"/>
    <property type="molecule type" value="Genomic_DNA"/>
</dbReference>
<organism evidence="1 2">
    <name type="scientific">Fodinibius salsisoli</name>
    <dbReference type="NCBI Taxonomy" id="2820877"/>
    <lineage>
        <taxon>Bacteria</taxon>
        <taxon>Pseudomonadati</taxon>
        <taxon>Balneolota</taxon>
        <taxon>Balneolia</taxon>
        <taxon>Balneolales</taxon>
        <taxon>Balneolaceae</taxon>
        <taxon>Fodinibius</taxon>
    </lineage>
</organism>
<evidence type="ECO:0000313" key="1">
    <source>
        <dbReference type="EMBL" id="MCW9709054.1"/>
    </source>
</evidence>
<gene>
    <name evidence="1" type="ORF">J6I44_19495</name>
</gene>